<feature type="signal peptide" evidence="1">
    <location>
        <begin position="1"/>
        <end position="22"/>
    </location>
</feature>
<evidence type="ECO:0000259" key="2">
    <source>
        <dbReference type="Pfam" id="PF07589"/>
    </source>
</evidence>
<name>A0ABU1AVQ0_9BACT</name>
<comment type="caution">
    <text evidence="3">The sequence shown here is derived from an EMBL/GenBank/DDBJ whole genome shotgun (WGS) entry which is preliminary data.</text>
</comment>
<organism evidence="3 4">
    <name type="scientific">Thalassobacterium maritimum</name>
    <dbReference type="NCBI Taxonomy" id="3041265"/>
    <lineage>
        <taxon>Bacteria</taxon>
        <taxon>Pseudomonadati</taxon>
        <taxon>Verrucomicrobiota</taxon>
        <taxon>Opitutia</taxon>
        <taxon>Puniceicoccales</taxon>
        <taxon>Coraliomargaritaceae</taxon>
        <taxon>Thalassobacterium</taxon>
    </lineage>
</organism>
<reference evidence="3 4" key="1">
    <citation type="submission" date="2023-04" db="EMBL/GenBank/DDBJ databases">
        <title>A novel bacteria isolated from coastal sediment.</title>
        <authorList>
            <person name="Liu X.-J."/>
            <person name="Du Z.-J."/>
        </authorList>
    </citation>
    <scope>NUCLEOTIDE SEQUENCE [LARGE SCALE GENOMIC DNA]</scope>
    <source>
        <strain evidence="3 4">SDUM461003</strain>
    </source>
</reference>
<keyword evidence="4" id="KW-1185">Reference proteome</keyword>
<dbReference type="NCBIfam" id="TIGR02595">
    <property type="entry name" value="PEP_CTERM"/>
    <property type="match status" value="1"/>
</dbReference>
<dbReference type="InterPro" id="IPR013424">
    <property type="entry name" value="Ice-binding_C"/>
</dbReference>
<dbReference type="EMBL" id="JARXHW010000027">
    <property type="protein sequence ID" value="MDQ8208228.1"/>
    <property type="molecule type" value="Genomic_DNA"/>
</dbReference>
<accession>A0ABU1AVQ0</accession>
<protein>
    <submittedName>
        <fullName evidence="3">PEP-CTERM sorting domain-containing protein</fullName>
    </submittedName>
</protein>
<feature type="chain" id="PRO_5045803227" evidence="1">
    <location>
        <begin position="23"/>
        <end position="248"/>
    </location>
</feature>
<proteinExistence type="predicted"/>
<gene>
    <name evidence="3" type="ORF">QEH52_11960</name>
</gene>
<sequence>MLKKKLFLFGLGCGAAFASSQAATIVGYDFTAGTPQDASFEASNVTASSFNLNAANTGFDFNDTVGDSTGTTAGIDFSEAAGNFRATNGLLLNGNRDAAIAAGDYFSFTLTPDTGFEMNLDAILFSASRAGNNTKSAESFALMSSITGFEDTDTSVYLGAVTTVAGGLNPYQQFSVDVSGVSAFQNITTATEFRVYVWGGTGGVSSSAINYDNVGVIGDVSAVPEPSTYALLAGCLALSSVMLRRRRA</sequence>
<dbReference type="RefSeq" id="WP_308950730.1">
    <property type="nucleotide sequence ID" value="NZ_JARXHW010000027.1"/>
</dbReference>
<evidence type="ECO:0000313" key="3">
    <source>
        <dbReference type="EMBL" id="MDQ8208228.1"/>
    </source>
</evidence>
<dbReference type="Proteomes" id="UP001225316">
    <property type="component" value="Unassembled WGS sequence"/>
</dbReference>
<feature type="domain" description="Ice-binding protein C-terminal" evidence="2">
    <location>
        <begin position="222"/>
        <end position="246"/>
    </location>
</feature>
<dbReference type="Pfam" id="PF07589">
    <property type="entry name" value="PEP-CTERM"/>
    <property type="match status" value="1"/>
</dbReference>
<evidence type="ECO:0000313" key="4">
    <source>
        <dbReference type="Proteomes" id="UP001225316"/>
    </source>
</evidence>
<evidence type="ECO:0000256" key="1">
    <source>
        <dbReference type="SAM" id="SignalP"/>
    </source>
</evidence>
<keyword evidence="1" id="KW-0732">Signal</keyword>